<evidence type="ECO:0000256" key="2">
    <source>
        <dbReference type="ARBA" id="ARBA00006824"/>
    </source>
</evidence>
<dbReference type="GO" id="GO:0005778">
    <property type="term" value="C:peroxisomal membrane"/>
    <property type="evidence" value="ECO:0007669"/>
    <property type="project" value="TreeGrafter"/>
</dbReference>
<dbReference type="RefSeq" id="XP_046063864.1">
    <property type="nucleotide sequence ID" value="XM_046209105.1"/>
</dbReference>
<dbReference type="PANTHER" id="PTHR11266:SF93">
    <property type="entry name" value="INTEGRAL MEMBRANE PROTEIN 25D9-6"/>
    <property type="match status" value="1"/>
</dbReference>
<comment type="caution">
    <text evidence="7">The sequence shown here is derived from an EMBL/GenBank/DDBJ whole genome shotgun (WGS) entry which is preliminary data.</text>
</comment>
<evidence type="ECO:0000256" key="3">
    <source>
        <dbReference type="ARBA" id="ARBA00022692"/>
    </source>
</evidence>
<dbReference type="OrthoDB" id="860at2759"/>
<feature type="transmembrane region" description="Helical" evidence="6">
    <location>
        <begin position="186"/>
        <end position="205"/>
    </location>
</feature>
<dbReference type="GeneID" id="70232922"/>
<evidence type="ECO:0000313" key="8">
    <source>
        <dbReference type="Proteomes" id="UP000769157"/>
    </source>
</evidence>
<proteinExistence type="inferred from homology"/>
<keyword evidence="4 6" id="KW-1133">Transmembrane helix</keyword>
<feature type="transmembrane region" description="Helical" evidence="6">
    <location>
        <begin position="159"/>
        <end position="180"/>
    </location>
</feature>
<feature type="transmembrane region" description="Helical" evidence="6">
    <location>
        <begin position="65"/>
        <end position="84"/>
    </location>
</feature>
<evidence type="ECO:0000256" key="1">
    <source>
        <dbReference type="ARBA" id="ARBA00004141"/>
    </source>
</evidence>
<dbReference type="Pfam" id="PF04117">
    <property type="entry name" value="Mpv17_PMP22"/>
    <property type="match status" value="1"/>
</dbReference>
<accession>A0A9P8PFT2</accession>
<dbReference type="Proteomes" id="UP000769157">
    <property type="component" value="Unassembled WGS sequence"/>
</dbReference>
<dbReference type="InterPro" id="IPR007248">
    <property type="entry name" value="Mpv17_PMP22"/>
</dbReference>
<reference evidence="7" key="1">
    <citation type="journal article" date="2021" name="Open Biol.">
        <title>Shared evolutionary footprints suggest mitochondrial oxidative damage underlies multiple complex I losses in fungi.</title>
        <authorList>
            <person name="Schikora-Tamarit M.A."/>
            <person name="Marcet-Houben M."/>
            <person name="Nosek J."/>
            <person name="Gabaldon T."/>
        </authorList>
    </citation>
    <scope>NUCLEOTIDE SEQUENCE</scope>
    <source>
        <strain evidence="7">CBS6075</strain>
    </source>
</reference>
<name>A0A9P8PFT2_9ASCO</name>
<gene>
    <name evidence="7" type="ORF">OGAPHI_000954</name>
</gene>
<evidence type="ECO:0000313" key="7">
    <source>
        <dbReference type="EMBL" id="KAH3670439.1"/>
    </source>
</evidence>
<evidence type="ECO:0000256" key="5">
    <source>
        <dbReference type="ARBA" id="ARBA00023136"/>
    </source>
</evidence>
<comment type="subcellular location">
    <subcellularLocation>
        <location evidence="1">Membrane</location>
        <topology evidence="1">Multi-pass membrane protein</topology>
    </subcellularLocation>
</comment>
<comment type="similarity">
    <text evidence="2 6">Belongs to the peroxisomal membrane protein PXMP2/4 family.</text>
</comment>
<evidence type="ECO:0000256" key="4">
    <source>
        <dbReference type="ARBA" id="ARBA00022989"/>
    </source>
</evidence>
<sequence length="216" mass="24408">MLSDLNKKYLDTLEKRPLATKAVTAAVLNGLNEQLASLFAGDSKEYTVKLGSKSITISHSITKRVPLMFLYGLLINGPFSHYSYKLLQKVYRPPLSKKLKLAQILTSMATITPIISALMVSYISLIANLKLAKVKDLESAKSQLSEALQKVKLALQKSLFSVIRSSWISSPIFILVAQRFLKPNQWAVFFNFCYFVLGTYNNTLIKRKQKEQRDLK</sequence>
<dbReference type="PANTHER" id="PTHR11266">
    <property type="entry name" value="PEROXISOMAL MEMBRANE PROTEIN 2, PXMP2 MPV17"/>
    <property type="match status" value="1"/>
</dbReference>
<dbReference type="AlphaFoldDB" id="A0A9P8PFT2"/>
<keyword evidence="8" id="KW-1185">Reference proteome</keyword>
<reference evidence="7" key="2">
    <citation type="submission" date="2021-01" db="EMBL/GenBank/DDBJ databases">
        <authorList>
            <person name="Schikora-Tamarit M.A."/>
        </authorList>
    </citation>
    <scope>NUCLEOTIDE SEQUENCE</scope>
    <source>
        <strain evidence="7">CBS6075</strain>
    </source>
</reference>
<protein>
    <recommendedName>
        <fullName evidence="9">Peroxisomal membrane protein PMP22</fullName>
    </recommendedName>
</protein>
<evidence type="ECO:0008006" key="9">
    <source>
        <dbReference type="Google" id="ProtNLM"/>
    </source>
</evidence>
<keyword evidence="3 6" id="KW-0812">Transmembrane</keyword>
<feature type="transmembrane region" description="Helical" evidence="6">
    <location>
        <begin position="104"/>
        <end position="125"/>
    </location>
</feature>
<dbReference type="EMBL" id="JAEUBE010000087">
    <property type="protein sequence ID" value="KAH3670439.1"/>
    <property type="molecule type" value="Genomic_DNA"/>
</dbReference>
<keyword evidence="5 6" id="KW-0472">Membrane</keyword>
<evidence type="ECO:0000256" key="6">
    <source>
        <dbReference type="RuleBase" id="RU363053"/>
    </source>
</evidence>
<organism evidence="7 8">
    <name type="scientific">Ogataea philodendri</name>
    <dbReference type="NCBI Taxonomy" id="1378263"/>
    <lineage>
        <taxon>Eukaryota</taxon>
        <taxon>Fungi</taxon>
        <taxon>Dikarya</taxon>
        <taxon>Ascomycota</taxon>
        <taxon>Saccharomycotina</taxon>
        <taxon>Pichiomycetes</taxon>
        <taxon>Pichiales</taxon>
        <taxon>Pichiaceae</taxon>
        <taxon>Ogataea</taxon>
    </lineage>
</organism>